<keyword evidence="2" id="KW-0812">Transmembrane</keyword>
<dbReference type="RefSeq" id="XP_008819465.1">
    <property type="nucleotide sequence ID" value="XM_008821243.1"/>
</dbReference>
<dbReference type="EMBL" id="KI965589">
    <property type="protein sequence ID" value="EUD63945.1"/>
    <property type="molecule type" value="Genomic_DNA"/>
</dbReference>
<gene>
    <name evidence="3" type="ORF">C922_05672</name>
</gene>
<feature type="region of interest" description="Disordered" evidence="1">
    <location>
        <begin position="530"/>
        <end position="570"/>
    </location>
</feature>
<dbReference type="AlphaFoldDB" id="W6ZXF7"/>
<keyword evidence="4" id="KW-1185">Reference proteome</keyword>
<name>W6ZXF7_9APIC</name>
<keyword evidence="2" id="KW-0472">Membrane</keyword>
<feature type="transmembrane region" description="Helical" evidence="2">
    <location>
        <begin position="479"/>
        <end position="501"/>
    </location>
</feature>
<reference evidence="3 4" key="1">
    <citation type="submission" date="2013-02" db="EMBL/GenBank/DDBJ databases">
        <title>The Genome Sequence of Plasmodium inui San Antonio 1.</title>
        <authorList>
            <consortium name="The Broad Institute Genome Sequencing Platform"/>
            <consortium name="The Broad Institute Genome Sequencing Center for Infectious Disease"/>
            <person name="Neafsey D."/>
            <person name="Cheeseman I."/>
            <person name="Volkman S."/>
            <person name="Adams J."/>
            <person name="Walker B."/>
            <person name="Young S.K."/>
            <person name="Zeng Q."/>
            <person name="Gargeya S."/>
            <person name="Fitzgerald M."/>
            <person name="Haas B."/>
            <person name="Abouelleil A."/>
            <person name="Alvarado L."/>
            <person name="Arachchi H.M."/>
            <person name="Berlin A.M."/>
            <person name="Chapman S.B."/>
            <person name="Dewar J."/>
            <person name="Goldberg J."/>
            <person name="Griggs A."/>
            <person name="Gujja S."/>
            <person name="Hansen M."/>
            <person name="Howarth C."/>
            <person name="Imamovic A."/>
            <person name="Larimer J."/>
            <person name="McCowan C."/>
            <person name="Murphy C."/>
            <person name="Neiman D."/>
            <person name="Pearson M."/>
            <person name="Priest M."/>
            <person name="Roberts A."/>
            <person name="Saif S."/>
            <person name="Shea T."/>
            <person name="Sisk P."/>
            <person name="Sykes S."/>
            <person name="Wortman J."/>
            <person name="Nusbaum C."/>
            <person name="Birren B."/>
        </authorList>
    </citation>
    <scope>NUCLEOTIDE SEQUENCE [LARGE SCALE GENOMIC DNA]</scope>
    <source>
        <strain evidence="3 4">San Antonio 1</strain>
    </source>
</reference>
<dbReference type="GeneID" id="20040946"/>
<evidence type="ECO:0000256" key="2">
    <source>
        <dbReference type="SAM" id="Phobius"/>
    </source>
</evidence>
<accession>W6ZXF7</accession>
<evidence type="ECO:0000313" key="4">
    <source>
        <dbReference type="Proteomes" id="UP000030640"/>
    </source>
</evidence>
<proteinExistence type="predicted"/>
<organism evidence="3 4">
    <name type="scientific">Plasmodium inui San Antonio 1</name>
    <dbReference type="NCBI Taxonomy" id="1237626"/>
    <lineage>
        <taxon>Eukaryota</taxon>
        <taxon>Sar</taxon>
        <taxon>Alveolata</taxon>
        <taxon>Apicomplexa</taxon>
        <taxon>Aconoidasida</taxon>
        <taxon>Haemosporida</taxon>
        <taxon>Plasmodiidae</taxon>
        <taxon>Plasmodium</taxon>
        <taxon>Plasmodium (Plasmodium)</taxon>
    </lineage>
</organism>
<evidence type="ECO:0000313" key="3">
    <source>
        <dbReference type="EMBL" id="EUD63945.1"/>
    </source>
</evidence>
<dbReference type="Proteomes" id="UP000030640">
    <property type="component" value="Unassembled WGS sequence"/>
</dbReference>
<sequence length="613" mass="68783">MGNDEPDWRIFLKEAKEHWISKPAAQNQGHCDDGNRLYCFGPYGRSEGSVPGFLGTWANLVKDLDKGEDWTSLASSEHPLVKDMLTPRRSGYEWKHLLMCILKHALNLRQITAKSNDYSETIWTSNRWNDALNKGVTDPWNSNNTGRGMFIAVTCIIRALVGNFKREEERFQQVSQLCQHVWDTVGLRLEKPTGRGNKREVENLEQFMATLGDDNQRTRDKKARMGLLFSIYYGLEQCAQRSRPYELSGLLRTSGWDLKKIGSCILTHDTFRCDAGANSEGMTRLNLWNRGAQSLLREETPEQAPGDSIRLIFGDTQAEVQAKREKAQRAANESAMRMKNQLEAQHSLHSASHVVYGSDPQNLQVHTKPSPSHQQAEASIPLLNPHYPARPAPKVVDEEDAKDSPPSSLDNLPQLRELDHDTKNENSIPATTLEGGVPTSPGEQPDEKTNQNRNLLSDRLHTQPKDEKIPLLQGNTQGAVGNIVGGIIGTLLALGGFYGFYRVYLRRRPRNNHELPFQDPLLRRDHAEATGSTRIRKSGAAMLSLSTGQKGDSEGPREDDEEPEVAGAGYGTVDLEFNVSPYTWKRESVDLAIEKEDFELEHPPTLCHPPSRV</sequence>
<feature type="region of interest" description="Disordered" evidence="1">
    <location>
        <begin position="383"/>
        <end position="450"/>
    </location>
</feature>
<evidence type="ECO:0000256" key="1">
    <source>
        <dbReference type="SAM" id="MobiDB-lite"/>
    </source>
</evidence>
<keyword evidence="2" id="KW-1133">Transmembrane helix</keyword>
<dbReference type="VEuPathDB" id="PlasmoDB:C922_05672"/>
<protein>
    <submittedName>
        <fullName evidence="3">Uncharacterized protein</fullName>
    </submittedName>
</protein>